<dbReference type="AlphaFoldDB" id="A0AA36CVT1"/>
<reference evidence="2" key="1">
    <citation type="submission" date="2023-06" db="EMBL/GenBank/DDBJ databases">
        <authorList>
            <person name="Delattre M."/>
        </authorList>
    </citation>
    <scope>NUCLEOTIDE SEQUENCE</scope>
    <source>
        <strain evidence="2">AF72</strain>
    </source>
</reference>
<gene>
    <name evidence="2" type="ORF">MSPICULIGERA_LOCUS14259</name>
</gene>
<evidence type="ECO:0000256" key="1">
    <source>
        <dbReference type="SAM" id="MobiDB-lite"/>
    </source>
</evidence>
<sequence length="188" mass="20935">MLLFLVVLLPVLSAAPNGAIPTNTDLGNGVSPQRNDPGHIDDPTKPNSDIGNGVAPGHFPTPIGSGKPSIFVKRNSRRAYGSSMNNNYYYEPSYRNYDTSGYGSYGSYGSNPYAYRGSDGARYNNYGYTNYDQLNDGYYDIGHGAFPSNHHYDPIDPNGEPQNYFYNPYMNGQQQNNNINDDIFGWRR</sequence>
<comment type="caution">
    <text evidence="2">The sequence shown here is derived from an EMBL/GenBank/DDBJ whole genome shotgun (WGS) entry which is preliminary data.</text>
</comment>
<keyword evidence="3" id="KW-1185">Reference proteome</keyword>
<protein>
    <submittedName>
        <fullName evidence="2">Uncharacterized protein</fullName>
    </submittedName>
</protein>
<proteinExistence type="predicted"/>
<feature type="compositionally biased region" description="Polar residues" evidence="1">
    <location>
        <begin position="20"/>
        <end position="34"/>
    </location>
</feature>
<organism evidence="2 3">
    <name type="scientific">Mesorhabditis spiculigera</name>
    <dbReference type="NCBI Taxonomy" id="96644"/>
    <lineage>
        <taxon>Eukaryota</taxon>
        <taxon>Metazoa</taxon>
        <taxon>Ecdysozoa</taxon>
        <taxon>Nematoda</taxon>
        <taxon>Chromadorea</taxon>
        <taxon>Rhabditida</taxon>
        <taxon>Rhabditina</taxon>
        <taxon>Rhabditomorpha</taxon>
        <taxon>Rhabditoidea</taxon>
        <taxon>Rhabditidae</taxon>
        <taxon>Mesorhabditinae</taxon>
        <taxon>Mesorhabditis</taxon>
    </lineage>
</organism>
<feature type="region of interest" description="Disordered" evidence="1">
    <location>
        <begin position="20"/>
        <end position="62"/>
    </location>
</feature>
<accession>A0AA36CVT1</accession>
<dbReference type="Proteomes" id="UP001177023">
    <property type="component" value="Unassembled WGS sequence"/>
</dbReference>
<feature type="non-terminal residue" evidence="2">
    <location>
        <position position="188"/>
    </location>
</feature>
<evidence type="ECO:0000313" key="2">
    <source>
        <dbReference type="EMBL" id="CAJ0575959.1"/>
    </source>
</evidence>
<dbReference type="EMBL" id="CATQJA010002641">
    <property type="protein sequence ID" value="CAJ0575959.1"/>
    <property type="molecule type" value="Genomic_DNA"/>
</dbReference>
<evidence type="ECO:0000313" key="3">
    <source>
        <dbReference type="Proteomes" id="UP001177023"/>
    </source>
</evidence>
<name>A0AA36CVT1_9BILA</name>